<name>A0A9P0CDI0_9CUCU</name>
<dbReference type="OrthoDB" id="9909019at2759"/>
<dbReference type="InterPro" id="IPR001594">
    <property type="entry name" value="Palmitoyltrfase_DHHC"/>
</dbReference>
<evidence type="ECO:0000313" key="9">
    <source>
        <dbReference type="EMBL" id="CAH1098738.1"/>
    </source>
</evidence>
<keyword evidence="4 7" id="KW-1133">Transmembrane helix</keyword>
<feature type="domain" description="Palmitoyltransferase DHHC" evidence="8">
    <location>
        <begin position="113"/>
        <end position="238"/>
    </location>
</feature>
<feature type="transmembrane region" description="Helical" evidence="7">
    <location>
        <begin position="36"/>
        <end position="63"/>
    </location>
</feature>
<dbReference type="PROSITE" id="PS50216">
    <property type="entry name" value="DHHC"/>
    <property type="match status" value="1"/>
</dbReference>
<evidence type="ECO:0000256" key="5">
    <source>
        <dbReference type="ARBA" id="ARBA00023136"/>
    </source>
</evidence>
<feature type="transmembrane region" description="Helical" evidence="7">
    <location>
        <begin position="197"/>
        <end position="224"/>
    </location>
</feature>
<organism evidence="9 10">
    <name type="scientific">Psylliodes chrysocephalus</name>
    <dbReference type="NCBI Taxonomy" id="3402493"/>
    <lineage>
        <taxon>Eukaryota</taxon>
        <taxon>Metazoa</taxon>
        <taxon>Ecdysozoa</taxon>
        <taxon>Arthropoda</taxon>
        <taxon>Hexapoda</taxon>
        <taxon>Insecta</taxon>
        <taxon>Pterygota</taxon>
        <taxon>Neoptera</taxon>
        <taxon>Endopterygota</taxon>
        <taxon>Coleoptera</taxon>
        <taxon>Polyphaga</taxon>
        <taxon>Cucujiformia</taxon>
        <taxon>Chrysomeloidea</taxon>
        <taxon>Chrysomelidae</taxon>
        <taxon>Galerucinae</taxon>
        <taxon>Alticini</taxon>
        <taxon>Psylliodes</taxon>
    </lineage>
</organism>
<accession>A0A9P0CDI0</accession>
<evidence type="ECO:0000256" key="4">
    <source>
        <dbReference type="ARBA" id="ARBA00022989"/>
    </source>
</evidence>
<dbReference type="InterPro" id="IPR039859">
    <property type="entry name" value="PFA4/ZDH16/20/ERF2-like"/>
</dbReference>
<keyword evidence="3 7" id="KW-0812">Transmembrane</keyword>
<evidence type="ECO:0000256" key="2">
    <source>
        <dbReference type="ARBA" id="ARBA00022679"/>
    </source>
</evidence>
<protein>
    <recommendedName>
        <fullName evidence="7">Palmitoyltransferase</fullName>
        <ecNumber evidence="7">2.3.1.225</ecNumber>
    </recommendedName>
</protein>
<evidence type="ECO:0000256" key="1">
    <source>
        <dbReference type="ARBA" id="ARBA00004141"/>
    </source>
</evidence>
<evidence type="ECO:0000313" key="10">
    <source>
        <dbReference type="Proteomes" id="UP001153636"/>
    </source>
</evidence>
<dbReference type="AlphaFoldDB" id="A0A9P0CDI0"/>
<dbReference type="EMBL" id="OV651813">
    <property type="protein sequence ID" value="CAH1098738.1"/>
    <property type="molecule type" value="Genomic_DNA"/>
</dbReference>
<evidence type="ECO:0000256" key="6">
    <source>
        <dbReference type="ARBA" id="ARBA00023315"/>
    </source>
</evidence>
<reference evidence="9" key="1">
    <citation type="submission" date="2022-01" db="EMBL/GenBank/DDBJ databases">
        <authorList>
            <person name="King R."/>
        </authorList>
    </citation>
    <scope>NUCLEOTIDE SEQUENCE</scope>
</reference>
<dbReference type="GO" id="GO:0016020">
    <property type="term" value="C:membrane"/>
    <property type="evidence" value="ECO:0007669"/>
    <property type="project" value="UniProtKB-SubCell"/>
</dbReference>
<feature type="transmembrane region" description="Helical" evidence="7">
    <location>
        <begin position="160"/>
        <end position="185"/>
    </location>
</feature>
<dbReference type="GO" id="GO:0019706">
    <property type="term" value="F:protein-cysteine S-palmitoyltransferase activity"/>
    <property type="evidence" value="ECO:0007669"/>
    <property type="project" value="UniProtKB-EC"/>
</dbReference>
<evidence type="ECO:0000256" key="3">
    <source>
        <dbReference type="ARBA" id="ARBA00022692"/>
    </source>
</evidence>
<keyword evidence="10" id="KW-1185">Reference proteome</keyword>
<dbReference type="Proteomes" id="UP001153636">
    <property type="component" value="Chromosome 1"/>
</dbReference>
<dbReference type="Pfam" id="PF01529">
    <property type="entry name" value="DHHC"/>
    <property type="match status" value="1"/>
</dbReference>
<dbReference type="EC" id="2.3.1.225" evidence="7"/>
<keyword evidence="5 7" id="KW-0472">Membrane</keyword>
<comment type="domain">
    <text evidence="7">The DHHC domain is required for palmitoyltransferase activity.</text>
</comment>
<comment type="subcellular location">
    <subcellularLocation>
        <location evidence="1">Membrane</location>
        <topology evidence="1">Multi-pass membrane protein</topology>
    </subcellularLocation>
</comment>
<sequence>MNKKNLFPIILLIIYLYWYHSYMIGFIIFLSDTLMLWQFIVYPIFFHLLFYMMTWSMVATWLMPTGKVPHKYKLTTFQIRTLLRSPDDKRQVVLAAFYQNKGIKMFCRTRSGNLRFCKYCFHFKPDRAHHCSQCDTCILKMDHHCQWLNTCICLTNQKGFLLALFYCFLFSIFYICTTFNAFIYFFTSNLPNPKEYLWVIIGYVLKRFVTTSCVAPIIFIFVFLHLSLIAQNKTLVEDLDPPYFTNRYSTYDLGLVENLEQTLGRNKCLWLIPIFNQDGPGLVFQTRKGRLRRPRTLETHRSTVHRMDAQRTLSDYIR</sequence>
<dbReference type="PANTHER" id="PTHR12246">
    <property type="entry name" value="PALMITOYLTRANSFERASE ZDHHC16"/>
    <property type="match status" value="1"/>
</dbReference>
<evidence type="ECO:0000259" key="8">
    <source>
        <dbReference type="Pfam" id="PF01529"/>
    </source>
</evidence>
<comment type="similarity">
    <text evidence="7">Belongs to the DHHC palmitoyltransferase family.</text>
</comment>
<keyword evidence="2 7" id="KW-0808">Transferase</keyword>
<gene>
    <name evidence="9" type="ORF">PSYICH_LOCUS329</name>
</gene>
<keyword evidence="6 7" id="KW-0012">Acyltransferase</keyword>
<evidence type="ECO:0000256" key="7">
    <source>
        <dbReference type="RuleBase" id="RU079119"/>
    </source>
</evidence>
<comment type="catalytic activity">
    <reaction evidence="7">
        <text>L-cysteinyl-[protein] + hexadecanoyl-CoA = S-hexadecanoyl-L-cysteinyl-[protein] + CoA</text>
        <dbReference type="Rhea" id="RHEA:36683"/>
        <dbReference type="Rhea" id="RHEA-COMP:10131"/>
        <dbReference type="Rhea" id="RHEA-COMP:11032"/>
        <dbReference type="ChEBI" id="CHEBI:29950"/>
        <dbReference type="ChEBI" id="CHEBI:57287"/>
        <dbReference type="ChEBI" id="CHEBI:57379"/>
        <dbReference type="ChEBI" id="CHEBI:74151"/>
        <dbReference type="EC" id="2.3.1.225"/>
    </reaction>
</comment>
<feature type="transmembrane region" description="Helical" evidence="7">
    <location>
        <begin position="7"/>
        <end position="30"/>
    </location>
</feature>
<proteinExistence type="inferred from homology"/>